<proteinExistence type="predicted"/>
<dbReference type="EMBL" id="OC001093">
    <property type="protein sequence ID" value="CAD7259085.1"/>
    <property type="molecule type" value="Genomic_DNA"/>
</dbReference>
<reference evidence="1" key="1">
    <citation type="submission" date="2020-11" db="EMBL/GenBank/DDBJ databases">
        <authorList>
            <person name="Tran Van P."/>
        </authorList>
    </citation>
    <scope>NUCLEOTIDE SEQUENCE</scope>
</reference>
<dbReference type="AlphaFoldDB" id="A0A7R9ARR8"/>
<name>A0A7R9ARR8_TIMSH</name>
<gene>
    <name evidence="1" type="ORF">TSIB3V08_LOCUS3301</name>
</gene>
<evidence type="ECO:0000313" key="1">
    <source>
        <dbReference type="EMBL" id="CAD7259085.1"/>
    </source>
</evidence>
<sequence length="287" mass="32547">MQEKSPPVHPTESRASIFSSSAVELNTTSYIANYATEAGYLLKYLANAPITGNCIKLASNSSENNTSVIPNTSTRGEGRVLSHVKINVESMALFPLRRELCYRFFFTQEKSVNPGWTIRRGRNYLYTKLFVQSRNIVIPRSLVEITSNRLSQLVFSCKIPDRKLFTFLLGGLIPHTRSVSHPSRCPSLGCSQQANDAIHEMWDRRGLERLGLTKKTTINANVINGLIQGLEMKDIVLQKGTCASVERTNRIYKKLKIINKYVYAKYKIHCLKQLVIEVCFPELLLMR</sequence>
<accession>A0A7R9ARR8</accession>
<protein>
    <submittedName>
        <fullName evidence="1">Uncharacterized protein</fullName>
    </submittedName>
</protein>
<organism evidence="1">
    <name type="scientific">Timema shepardi</name>
    <name type="common">Walking stick</name>
    <dbReference type="NCBI Taxonomy" id="629360"/>
    <lineage>
        <taxon>Eukaryota</taxon>
        <taxon>Metazoa</taxon>
        <taxon>Ecdysozoa</taxon>
        <taxon>Arthropoda</taxon>
        <taxon>Hexapoda</taxon>
        <taxon>Insecta</taxon>
        <taxon>Pterygota</taxon>
        <taxon>Neoptera</taxon>
        <taxon>Polyneoptera</taxon>
        <taxon>Phasmatodea</taxon>
        <taxon>Timematodea</taxon>
        <taxon>Timematoidea</taxon>
        <taxon>Timematidae</taxon>
        <taxon>Timema</taxon>
    </lineage>
</organism>